<dbReference type="InterPro" id="IPR013783">
    <property type="entry name" value="Ig-like_fold"/>
</dbReference>
<protein>
    <recommendedName>
        <fullName evidence="4">Fibronectin type-III domain-containing protein</fullName>
    </recommendedName>
</protein>
<keyword evidence="6" id="KW-1185">Reference proteome</keyword>
<dbReference type="InterPro" id="IPR003961">
    <property type="entry name" value="FN3_dom"/>
</dbReference>
<reference evidence="6" key="1">
    <citation type="journal article" date="2019" name="Int. J. Syst. Evol. Microbiol.">
        <title>The Global Catalogue of Microorganisms (GCM) 10K type strain sequencing project: providing services to taxonomists for standard genome sequencing and annotation.</title>
        <authorList>
            <consortium name="The Broad Institute Genomics Platform"/>
            <consortium name="The Broad Institute Genome Sequencing Center for Infectious Disease"/>
            <person name="Wu L."/>
            <person name="Ma J."/>
        </authorList>
    </citation>
    <scope>NUCLEOTIDE SEQUENCE [LARGE SCALE GENOMIC DNA]</scope>
    <source>
        <strain evidence="6">CGMCC 1.10832</strain>
    </source>
</reference>
<evidence type="ECO:0000256" key="2">
    <source>
        <dbReference type="SAM" id="MobiDB-lite"/>
    </source>
</evidence>
<feature type="compositionally biased region" description="Low complexity" evidence="2">
    <location>
        <begin position="267"/>
        <end position="292"/>
    </location>
</feature>
<evidence type="ECO:0000259" key="4">
    <source>
        <dbReference type="PROSITE" id="PS50853"/>
    </source>
</evidence>
<dbReference type="PANTHER" id="PTHR43037:SF1">
    <property type="entry name" value="BLL1128 PROTEIN"/>
    <property type="match status" value="1"/>
</dbReference>
<dbReference type="EMBL" id="BMEC01000009">
    <property type="protein sequence ID" value="GGC41872.1"/>
    <property type="molecule type" value="Genomic_DNA"/>
</dbReference>
<dbReference type="PANTHER" id="PTHR43037">
    <property type="entry name" value="UNNAMED PRODUCT-RELATED"/>
    <property type="match status" value="1"/>
</dbReference>
<evidence type="ECO:0000313" key="5">
    <source>
        <dbReference type="EMBL" id="GGC41872.1"/>
    </source>
</evidence>
<dbReference type="SMART" id="SM00060">
    <property type="entry name" value="FN3"/>
    <property type="match status" value="1"/>
</dbReference>
<feature type="signal peptide" evidence="3">
    <location>
        <begin position="1"/>
        <end position="33"/>
    </location>
</feature>
<dbReference type="InterPro" id="IPR036116">
    <property type="entry name" value="FN3_sf"/>
</dbReference>
<dbReference type="Gene3D" id="3.40.50.1820">
    <property type="entry name" value="alpha/beta hydrolase"/>
    <property type="match status" value="1"/>
</dbReference>
<dbReference type="SUPFAM" id="SSF53474">
    <property type="entry name" value="alpha/beta-Hydrolases"/>
    <property type="match status" value="1"/>
</dbReference>
<proteinExistence type="predicted"/>
<sequence>MHLCNLQHTTNRKIKLYFFLLIIFSAFSLPVTAQQTAKTSDNGIGYLEYLPNNYNSNNNLYPAIIFLHGSGERGDGSPSALEKVKRNGPPKYIENGETMCFNNNGVQECFIVLSPQTSRWAWVGYEMIPFVQYALEKYRIDPDRVYLTGLSMGGEGTWKVAYSEENSTNYFAALAPIAGRGNYNDACTIADHELSVWAFHGDKDTAMSLFAGQSPINGMNNCGADPAPIFTVYEGVNHAGTWQRAYRTDNSLHSPNLYEWFLSQTKPNSNANNNNEPTAPTNLTSNSSTSNSIKLKWTDNSNNEDNFLIERSLSSNSNFGFIHNTNNNITNFEDTGLEPNTQYYYRIRAKNQSGYSSYSNILSVKTEVEIPNGSQNTKIVDNKHSSVTKVGQWSVSTAGGNSKYETDYLHDENYQKTGKKITFDVELAPGRYEVFAWWYAYENRASNTPFEIVSDKGTSIIYKNQRQDNARWVSLGTYDFTTNAVVNISNQNTNGFVVVDALKFEYRSASEPLPTNEIVLDNQDNQVQPYGNWETSSHGGDNKYEEDYFHDGNAQKGDKSVHFSASVASGDYEVFARWYAFSNRATNTPFEIVTSNGTETIYQNQQLHNAEWVSLGKYNFEDVAEVIIKNDNTDGYVVADAVKLVSLNNNMNSSSQQATQAESLDPITLDEVVVFPNPIHSSFSVKSPFKDLKPFHLKMRNNAGELEWEQTIEGIGEIKIDINRADISAGIKYLSIEVEGYPVKIVRIMLL</sequence>
<evidence type="ECO:0000256" key="3">
    <source>
        <dbReference type="SAM" id="SignalP"/>
    </source>
</evidence>
<dbReference type="InterPro" id="IPR033803">
    <property type="entry name" value="CBD-like_Golvesin-Xly"/>
</dbReference>
<feature type="domain" description="Fibronectin type-III" evidence="4">
    <location>
        <begin position="279"/>
        <end position="369"/>
    </location>
</feature>
<accession>A0ABQ1MK09</accession>
<feature type="region of interest" description="Disordered" evidence="2">
    <location>
        <begin position="265"/>
        <end position="297"/>
    </location>
</feature>
<name>A0ABQ1MK09_9BACT</name>
<dbReference type="Pfam" id="PF00041">
    <property type="entry name" value="fn3"/>
    <property type="match status" value="1"/>
</dbReference>
<dbReference type="SUPFAM" id="SSF49265">
    <property type="entry name" value="Fibronectin type III"/>
    <property type="match status" value="1"/>
</dbReference>
<dbReference type="Gene3D" id="2.60.40.10">
    <property type="entry name" value="Immunoglobulins"/>
    <property type="match status" value="1"/>
</dbReference>
<comment type="caution">
    <text evidence="5">The sequence shown here is derived from an EMBL/GenBank/DDBJ whole genome shotgun (WGS) entry which is preliminary data.</text>
</comment>
<dbReference type="CDD" id="cd00063">
    <property type="entry name" value="FN3"/>
    <property type="match status" value="1"/>
</dbReference>
<dbReference type="Pfam" id="PF25275">
    <property type="entry name" value="Golvesin_C"/>
    <property type="match status" value="2"/>
</dbReference>
<evidence type="ECO:0000313" key="6">
    <source>
        <dbReference type="Proteomes" id="UP000636010"/>
    </source>
</evidence>
<evidence type="ECO:0000256" key="1">
    <source>
        <dbReference type="ARBA" id="ARBA00022729"/>
    </source>
</evidence>
<keyword evidence="1 3" id="KW-0732">Signal</keyword>
<dbReference type="InterPro" id="IPR029058">
    <property type="entry name" value="AB_hydrolase_fold"/>
</dbReference>
<feature type="chain" id="PRO_5046416780" description="Fibronectin type-III domain-containing protein" evidence="3">
    <location>
        <begin position="34"/>
        <end position="751"/>
    </location>
</feature>
<dbReference type="PROSITE" id="PS50853">
    <property type="entry name" value="FN3"/>
    <property type="match status" value="1"/>
</dbReference>
<organism evidence="5 6">
    <name type="scientific">Marivirga lumbricoides</name>
    <dbReference type="NCBI Taxonomy" id="1046115"/>
    <lineage>
        <taxon>Bacteria</taxon>
        <taxon>Pseudomonadati</taxon>
        <taxon>Bacteroidota</taxon>
        <taxon>Cytophagia</taxon>
        <taxon>Cytophagales</taxon>
        <taxon>Marivirgaceae</taxon>
        <taxon>Marivirga</taxon>
    </lineage>
</organism>
<dbReference type="InterPro" id="IPR050955">
    <property type="entry name" value="Plant_Biomass_Hydrol_Est"/>
</dbReference>
<dbReference type="Proteomes" id="UP000636010">
    <property type="component" value="Unassembled WGS sequence"/>
</dbReference>
<gene>
    <name evidence="5" type="ORF">GCM10011506_29300</name>
</gene>
<dbReference type="RefSeq" id="WP_188464768.1">
    <property type="nucleotide sequence ID" value="NZ_BAABHU010000009.1"/>
</dbReference>